<gene>
    <name evidence="1" type="ORF">CNEO_41949</name>
</gene>
<organism evidence="1 2">
    <name type="scientific">Clostridium neonatale</name>
    <dbReference type="NCBI Taxonomy" id="137838"/>
    <lineage>
        <taxon>Bacteria</taxon>
        <taxon>Bacillati</taxon>
        <taxon>Bacillota</taxon>
        <taxon>Clostridia</taxon>
        <taxon>Eubacteriales</taxon>
        <taxon>Clostridiaceae</taxon>
        <taxon>Clostridium</taxon>
    </lineage>
</organism>
<dbReference type="Pfam" id="PF10076">
    <property type="entry name" value="Phage_Mu_Gp48"/>
    <property type="match status" value="1"/>
</dbReference>
<evidence type="ECO:0000313" key="1">
    <source>
        <dbReference type="EMBL" id="CAG9705592.1"/>
    </source>
</evidence>
<dbReference type="RefSeq" id="WP_210885919.1">
    <property type="nucleotide sequence ID" value="NZ_CAKJVE010000004.1"/>
</dbReference>
<accession>A0AA86JGA8</accession>
<evidence type="ECO:0000313" key="2">
    <source>
        <dbReference type="Proteomes" id="UP000789738"/>
    </source>
</evidence>
<reference evidence="1" key="1">
    <citation type="submission" date="2021-10" db="EMBL/GenBank/DDBJ databases">
        <authorList>
            <person name="Mesa V."/>
        </authorList>
    </citation>
    <scope>NUCLEOTIDE SEQUENCE</scope>
    <source>
        <strain evidence="1">CC3_PB</strain>
    </source>
</reference>
<dbReference type="AlphaFoldDB" id="A0AA86JGA8"/>
<comment type="caution">
    <text evidence="1">The sequence shown here is derived from an EMBL/GenBank/DDBJ whole genome shotgun (WGS) entry which is preliminary data.</text>
</comment>
<dbReference type="Proteomes" id="UP000789738">
    <property type="component" value="Unassembled WGS sequence"/>
</dbReference>
<proteinExistence type="predicted"/>
<dbReference type="EMBL" id="CAKJVE010000004">
    <property type="protein sequence ID" value="CAG9705592.1"/>
    <property type="molecule type" value="Genomic_DNA"/>
</dbReference>
<protein>
    <submittedName>
        <fullName evidence="1">Uncharacterized protein</fullName>
    </submittedName>
</protein>
<dbReference type="InterPro" id="IPR018755">
    <property type="entry name" value="Phage_Mu_Gp48"/>
</dbReference>
<name>A0AA86JGA8_9CLOT</name>
<sequence>MYREIDLGNYLPPITKETKEFKEVVKTENPEFNLLRGYIEDAFDDQFIMDATEYGVKRWESILKIYPGTTDTLLNRKYRILVYLNRKIPYTYRVMLNQLIQFFGLKNIDIDLKNTIYTLNIAIKTFDYELFKTAMDEINIMKPCNLIFGSTMIAEVSSRLNIGTVMLCGETITVYPYQTRDIESNVKVEVGGALDTQYEIVTVYPKEV</sequence>